<keyword evidence="1" id="KW-0799">Topoisomerase</keyword>
<dbReference type="GO" id="GO:0000228">
    <property type="term" value="C:nuclear chromosome"/>
    <property type="evidence" value="ECO:0007669"/>
    <property type="project" value="TreeGrafter"/>
</dbReference>
<dbReference type="RefSeq" id="XP_012897642.1">
    <property type="nucleotide sequence ID" value="XM_013042188.1"/>
</dbReference>
<evidence type="ECO:0000256" key="1">
    <source>
        <dbReference type="PROSITE-ProRule" id="PRU01385"/>
    </source>
</evidence>
<comment type="similarity">
    <text evidence="1">Belongs to the TOP6A family.</text>
</comment>
<dbReference type="Proteomes" id="UP000008312">
    <property type="component" value="Unassembled WGS sequence"/>
</dbReference>
<dbReference type="SUPFAM" id="SSF56726">
    <property type="entry name" value="DNA topoisomerase IV, alpha subunit"/>
    <property type="match status" value="1"/>
</dbReference>
<dbReference type="GO" id="GO:0007131">
    <property type="term" value="P:reciprocal meiotic recombination"/>
    <property type="evidence" value="ECO:0007669"/>
    <property type="project" value="TreeGrafter"/>
</dbReference>
<dbReference type="OrthoDB" id="5377392at2759"/>
<evidence type="ECO:0000313" key="4">
    <source>
        <dbReference type="Proteomes" id="UP000008312"/>
    </source>
</evidence>
<dbReference type="GeneID" id="24922776"/>
<dbReference type="Gene3D" id="3.40.1360.10">
    <property type="match status" value="1"/>
</dbReference>
<reference evidence="3" key="1">
    <citation type="submission" date="2010-02" db="EMBL/GenBank/DDBJ databases">
        <title>Sequencing and annotation of the Blastocystis hominis genome.</title>
        <authorList>
            <person name="Wincker P."/>
        </authorList>
    </citation>
    <scope>NUCLEOTIDE SEQUENCE</scope>
    <source>
        <strain evidence="3">Singapore isolate B</strain>
    </source>
</reference>
<proteinExistence type="inferred from homology"/>
<protein>
    <recommendedName>
        <fullName evidence="2">Topoisomerase 6 subunit A/Spo11 TOPRIM domain-containing protein</fullName>
    </recommendedName>
</protein>
<keyword evidence="1" id="KW-0238">DNA-binding</keyword>
<accession>D8M5Z5</accession>
<evidence type="ECO:0000313" key="3">
    <source>
        <dbReference type="EMBL" id="CBK23594.2"/>
    </source>
</evidence>
<comment type="catalytic activity">
    <reaction evidence="1">
        <text>ATP-dependent breakage, passage and rejoining of double-stranded DNA.</text>
        <dbReference type="EC" id="5.6.2.2"/>
    </reaction>
</comment>
<dbReference type="AlphaFoldDB" id="D8M5Z5"/>
<dbReference type="InParanoid" id="D8M5Z5"/>
<dbReference type="EMBL" id="FN668661">
    <property type="protein sequence ID" value="CBK23594.2"/>
    <property type="molecule type" value="Genomic_DNA"/>
</dbReference>
<dbReference type="InterPro" id="IPR002815">
    <property type="entry name" value="Spo11/TopoVI_A"/>
</dbReference>
<feature type="domain" description="Topoisomerase 6 subunit A/Spo11 TOPRIM" evidence="2">
    <location>
        <begin position="88"/>
        <end position="133"/>
    </location>
</feature>
<gene>
    <name evidence="3" type="ORF">GSBLH_T00006652001</name>
</gene>
<dbReference type="Pfam" id="PF21180">
    <property type="entry name" value="TOP6A-Spo11_Toprim"/>
    <property type="match status" value="1"/>
</dbReference>
<dbReference type="GO" id="GO:0003677">
    <property type="term" value="F:DNA binding"/>
    <property type="evidence" value="ECO:0007669"/>
    <property type="project" value="UniProtKB-UniRule"/>
</dbReference>
<sequence length="211" mass="24261">MSRFRVYLILQIFSAQRECDDSIQDCIALLRVPRDALGISATSKGYVTGRLFYYPKEEGVWYDMTMEKPHSITYDMINSLEVKSDAQFILVVEKDGIFKRLYEDRFFDILPCVIITGRGFPDIATRAFTHFLAVFFSRLFDIDTTPTPNLRNLRLESVRRCVTDDLHSWIIEFRIGILSLLCVDAMGWIACCRHRKLADPGSVKAAIQQTG</sequence>
<feature type="active site" description="O-(5'-phospho-DNA)-tyrosine intermediate" evidence="1">
    <location>
        <position position="7"/>
    </location>
</feature>
<dbReference type="InterPro" id="IPR034136">
    <property type="entry name" value="TOPRIM_Topo6A/Spo11"/>
</dbReference>
<dbReference type="GO" id="GO:0042138">
    <property type="term" value="P:meiotic DNA double-strand break formation"/>
    <property type="evidence" value="ECO:0007669"/>
    <property type="project" value="TreeGrafter"/>
</dbReference>
<name>D8M5Z5_BLAHO</name>
<dbReference type="PRINTS" id="PR01550">
    <property type="entry name" value="TOP6AFAMILY"/>
</dbReference>
<keyword evidence="1" id="KW-0413">Isomerase</keyword>
<evidence type="ECO:0000259" key="2">
    <source>
        <dbReference type="Pfam" id="PF21180"/>
    </source>
</evidence>
<dbReference type="PROSITE" id="PS52041">
    <property type="entry name" value="TOPO_IIB"/>
    <property type="match status" value="1"/>
</dbReference>
<dbReference type="PANTHER" id="PTHR10848">
    <property type="entry name" value="MEIOTIC RECOMBINATION PROTEIN SPO11"/>
    <property type="match status" value="1"/>
</dbReference>
<organism evidence="3">
    <name type="scientific">Blastocystis hominis</name>
    <dbReference type="NCBI Taxonomy" id="12968"/>
    <lineage>
        <taxon>Eukaryota</taxon>
        <taxon>Sar</taxon>
        <taxon>Stramenopiles</taxon>
        <taxon>Bigyra</taxon>
        <taxon>Opalozoa</taxon>
        <taxon>Opalinata</taxon>
        <taxon>Blastocystidae</taxon>
        <taxon>Blastocystis</taxon>
    </lineage>
</organism>
<dbReference type="PANTHER" id="PTHR10848:SF0">
    <property type="entry name" value="MEIOTIC RECOMBINATION PROTEIN SPO11"/>
    <property type="match status" value="1"/>
</dbReference>
<dbReference type="GO" id="GO:0003918">
    <property type="term" value="F:DNA topoisomerase type II (double strand cut, ATP-hydrolyzing) activity"/>
    <property type="evidence" value="ECO:0007669"/>
    <property type="project" value="UniProtKB-UniRule"/>
</dbReference>
<dbReference type="InterPro" id="IPR036078">
    <property type="entry name" value="Spo11/TopoVI_A_sf"/>
</dbReference>
<dbReference type="GO" id="GO:0000706">
    <property type="term" value="P:meiotic DNA double-strand break processing"/>
    <property type="evidence" value="ECO:0007669"/>
    <property type="project" value="TreeGrafter"/>
</dbReference>
<keyword evidence="4" id="KW-1185">Reference proteome</keyword>